<reference evidence="4" key="1">
    <citation type="submission" date="2020-05" db="EMBL/GenBank/DDBJ databases">
        <title>WGS assembly of Panicum virgatum.</title>
        <authorList>
            <person name="Lovell J.T."/>
            <person name="Jenkins J."/>
            <person name="Shu S."/>
            <person name="Juenger T.E."/>
            <person name="Schmutz J."/>
        </authorList>
    </citation>
    <scope>NUCLEOTIDE SEQUENCE</scope>
    <source>
        <strain evidence="4">AP13</strain>
    </source>
</reference>
<organism evidence="4 5">
    <name type="scientific">Panicum virgatum</name>
    <name type="common">Blackwell switchgrass</name>
    <dbReference type="NCBI Taxonomy" id="38727"/>
    <lineage>
        <taxon>Eukaryota</taxon>
        <taxon>Viridiplantae</taxon>
        <taxon>Streptophyta</taxon>
        <taxon>Embryophyta</taxon>
        <taxon>Tracheophyta</taxon>
        <taxon>Spermatophyta</taxon>
        <taxon>Magnoliopsida</taxon>
        <taxon>Liliopsida</taxon>
        <taxon>Poales</taxon>
        <taxon>Poaceae</taxon>
        <taxon>PACMAD clade</taxon>
        <taxon>Panicoideae</taxon>
        <taxon>Panicodae</taxon>
        <taxon>Paniceae</taxon>
        <taxon>Panicinae</taxon>
        <taxon>Panicum</taxon>
        <taxon>Panicum sect. Hiantes</taxon>
    </lineage>
</organism>
<comment type="caution">
    <text evidence="4">The sequence shown here is derived from an EMBL/GenBank/DDBJ whole genome shotgun (WGS) entry which is preliminary data.</text>
</comment>
<dbReference type="Pfam" id="PF24095">
    <property type="entry name" value="DUF7378"/>
    <property type="match status" value="1"/>
</dbReference>
<sequence length="221" mass="23572">MIQFLPLYKHNTGIRNVHAQLNDSPVAVMEDRVSSATAPAPEPQTVGEKVAHLSRCEIWTLAVFSEAWVIGFFLAIVHAFKSGISPSFFSAVPWRLALWVSYGVYASLAVLFNFYADLFVPRAPVAVMEKFQEIGGVTIGAGVLNLMVSVVLGLQVRDSRVLAGCTTVVAAGVVGLMAFVAWLAGRYGGDPLDPAPPAAPTRIDSSSSELAGQPYAARLPV</sequence>
<feature type="transmembrane region" description="Helical" evidence="2">
    <location>
        <begin position="134"/>
        <end position="154"/>
    </location>
</feature>
<proteinExistence type="predicted"/>
<evidence type="ECO:0000256" key="2">
    <source>
        <dbReference type="SAM" id="Phobius"/>
    </source>
</evidence>
<dbReference type="Proteomes" id="UP000823388">
    <property type="component" value="Chromosome 4K"/>
</dbReference>
<feature type="region of interest" description="Disordered" evidence="1">
    <location>
        <begin position="195"/>
        <end position="221"/>
    </location>
</feature>
<keyword evidence="2" id="KW-1133">Transmembrane helix</keyword>
<feature type="transmembrane region" description="Helical" evidence="2">
    <location>
        <begin position="92"/>
        <end position="114"/>
    </location>
</feature>
<protein>
    <recommendedName>
        <fullName evidence="3">DUF7378 domain-containing protein</fullName>
    </recommendedName>
</protein>
<evidence type="ECO:0000256" key="1">
    <source>
        <dbReference type="SAM" id="MobiDB-lite"/>
    </source>
</evidence>
<feature type="transmembrane region" description="Helical" evidence="2">
    <location>
        <begin position="161"/>
        <end position="184"/>
    </location>
</feature>
<evidence type="ECO:0000313" key="4">
    <source>
        <dbReference type="EMBL" id="KAG2609215.1"/>
    </source>
</evidence>
<gene>
    <name evidence="4" type="ORF">PVAP13_4KG058258</name>
</gene>
<keyword evidence="2" id="KW-0812">Transmembrane</keyword>
<name>A0A8T0TJD4_PANVG</name>
<feature type="transmembrane region" description="Helical" evidence="2">
    <location>
        <begin position="58"/>
        <end position="80"/>
    </location>
</feature>
<evidence type="ECO:0000259" key="3">
    <source>
        <dbReference type="Pfam" id="PF24095"/>
    </source>
</evidence>
<dbReference type="AlphaFoldDB" id="A0A8T0TJD4"/>
<evidence type="ECO:0000313" key="5">
    <source>
        <dbReference type="Proteomes" id="UP000823388"/>
    </source>
</evidence>
<feature type="domain" description="DUF7378" evidence="3">
    <location>
        <begin position="45"/>
        <end position="189"/>
    </location>
</feature>
<keyword evidence="2" id="KW-0472">Membrane</keyword>
<accession>A0A8T0TJD4</accession>
<keyword evidence="5" id="KW-1185">Reference proteome</keyword>
<dbReference type="EMBL" id="CM029043">
    <property type="protein sequence ID" value="KAG2609215.1"/>
    <property type="molecule type" value="Genomic_DNA"/>
</dbReference>
<dbReference type="InterPro" id="IPR055802">
    <property type="entry name" value="DUF7378"/>
</dbReference>